<dbReference type="Proteomes" id="UP000197446">
    <property type="component" value="Unassembled WGS sequence"/>
</dbReference>
<evidence type="ECO:0000256" key="1">
    <source>
        <dbReference type="SAM" id="Phobius"/>
    </source>
</evidence>
<dbReference type="OrthoDB" id="8689387at2"/>
<dbReference type="EMBL" id="NISI01000001">
    <property type="protein sequence ID" value="OWR06139.1"/>
    <property type="molecule type" value="Genomic_DNA"/>
</dbReference>
<sequence length="61" mass="6842">MLVARLVIGLLLFAAILCFAMSIATRQARWRRLGIIIMKWTLIAGLAFFGVLILERLAVLL</sequence>
<feature type="transmembrane region" description="Helical" evidence="1">
    <location>
        <begin position="6"/>
        <end position="24"/>
    </location>
</feature>
<comment type="caution">
    <text evidence="2">The sequence shown here is derived from an EMBL/GenBank/DDBJ whole genome shotgun (WGS) entry which is preliminary data.</text>
</comment>
<keyword evidence="1" id="KW-0472">Membrane</keyword>
<feature type="transmembrane region" description="Helical" evidence="1">
    <location>
        <begin position="36"/>
        <end position="54"/>
    </location>
</feature>
<accession>A0A254NDV5</accession>
<evidence type="ECO:0000313" key="2">
    <source>
        <dbReference type="EMBL" id="OWR06139.1"/>
    </source>
</evidence>
<reference evidence="2 3" key="1">
    <citation type="journal article" date="2007" name="Int. J. Syst. Evol. Microbiol.">
        <title>Description of Pelomonas aquatica sp. nov. and Pelomonas puraquae sp. nov., isolated from industrial and haemodialysis water.</title>
        <authorList>
            <person name="Gomila M."/>
            <person name="Bowien B."/>
            <person name="Falsen E."/>
            <person name="Moore E.R."/>
            <person name="Lalucat J."/>
        </authorList>
    </citation>
    <scope>NUCLEOTIDE SEQUENCE [LARGE SCALE GENOMIC DNA]</scope>
    <source>
        <strain evidence="2 3">CCUG 52769</strain>
    </source>
</reference>
<name>A0A254NDV5_9BURK</name>
<proteinExistence type="predicted"/>
<keyword evidence="1" id="KW-0812">Transmembrane</keyword>
<keyword evidence="1" id="KW-1133">Transmembrane helix</keyword>
<dbReference type="RefSeq" id="WP_088482340.1">
    <property type="nucleotide sequence ID" value="NZ_JBCNLH010000003.1"/>
</dbReference>
<gene>
    <name evidence="2" type="ORF">CDO81_06875</name>
</gene>
<dbReference type="AlphaFoldDB" id="A0A254NDV5"/>
<keyword evidence="3" id="KW-1185">Reference proteome</keyword>
<evidence type="ECO:0000313" key="3">
    <source>
        <dbReference type="Proteomes" id="UP000197446"/>
    </source>
</evidence>
<organism evidence="2 3">
    <name type="scientific">Roseateles puraquae</name>
    <dbReference type="NCBI Taxonomy" id="431059"/>
    <lineage>
        <taxon>Bacteria</taxon>
        <taxon>Pseudomonadati</taxon>
        <taxon>Pseudomonadota</taxon>
        <taxon>Betaproteobacteria</taxon>
        <taxon>Burkholderiales</taxon>
        <taxon>Sphaerotilaceae</taxon>
        <taxon>Roseateles</taxon>
    </lineage>
</organism>
<protein>
    <submittedName>
        <fullName evidence="2">Uncharacterized protein</fullName>
    </submittedName>
</protein>